<name>A0A3M9XJJ6_9HYPH</name>
<reference evidence="3 4" key="1">
    <citation type="submission" date="2018-08" db="EMBL/GenBank/DDBJ databases">
        <title>Genome sequence of Methylocystis hirsuta CSC1, a methanotroph able to accumulate PHAs.</title>
        <authorList>
            <person name="Bordel S."/>
            <person name="Rodriguez E."/>
            <person name="Gancedo J."/>
            <person name="Munoz R."/>
        </authorList>
    </citation>
    <scope>NUCLEOTIDE SEQUENCE [LARGE SCALE GENOMIC DNA]</scope>
    <source>
        <strain evidence="3 4">CSC1</strain>
    </source>
</reference>
<protein>
    <submittedName>
        <fullName evidence="3">DUF2384 domain-containing protein</fullName>
    </submittedName>
</protein>
<evidence type="ECO:0000313" key="3">
    <source>
        <dbReference type="EMBL" id="RNJ48154.1"/>
    </source>
</evidence>
<accession>A0A3M9XJJ6</accession>
<keyword evidence="4" id="KW-1185">Reference proteome</keyword>
<proteinExistence type="predicted"/>
<dbReference type="OrthoDB" id="582619at2"/>
<dbReference type="Proteomes" id="UP000268623">
    <property type="component" value="Unassembled WGS sequence"/>
</dbReference>
<organism evidence="3 4">
    <name type="scientific">Methylocystis hirsuta</name>
    <dbReference type="NCBI Taxonomy" id="369798"/>
    <lineage>
        <taxon>Bacteria</taxon>
        <taxon>Pseudomonadati</taxon>
        <taxon>Pseudomonadota</taxon>
        <taxon>Alphaproteobacteria</taxon>
        <taxon>Hyphomicrobiales</taxon>
        <taxon>Methylocystaceae</taxon>
        <taxon>Methylocystis</taxon>
    </lineage>
</organism>
<evidence type="ECO:0000313" key="4">
    <source>
        <dbReference type="Proteomes" id="UP000268623"/>
    </source>
</evidence>
<dbReference type="AlphaFoldDB" id="A0A3M9XJJ6"/>
<comment type="caution">
    <text evidence="3">The sequence shown here is derived from an EMBL/GenBank/DDBJ whole genome shotgun (WGS) entry which is preliminary data.</text>
</comment>
<dbReference type="Pfam" id="PF09722">
    <property type="entry name" value="Xre_MbcA_ParS_C"/>
    <property type="match status" value="1"/>
</dbReference>
<evidence type="ECO:0000259" key="2">
    <source>
        <dbReference type="Pfam" id="PF09722"/>
    </source>
</evidence>
<sequence>MTAIKPRAPQPKKATPSGRKATRKAAAPIASFSGSAEQGPLAAKLMNHKGVVSVDRVAATFGMSKGQLAETIGLSREALYKLARLEAPKTQSRLREMLEIVSRVAGWAGGREQAMAWYRAQPIAAFGGRTAEALVKDGQASALRDYLDHIALGGFA</sequence>
<evidence type="ECO:0000256" key="1">
    <source>
        <dbReference type="SAM" id="MobiDB-lite"/>
    </source>
</evidence>
<gene>
    <name evidence="3" type="ORF">D1O30_20245</name>
</gene>
<feature type="domain" description="Antitoxin Xre/MbcA/ParS-like toxin-binding" evidence="2">
    <location>
        <begin position="108"/>
        <end position="151"/>
    </location>
</feature>
<dbReference type="EMBL" id="QWDD01000003">
    <property type="protein sequence ID" value="RNJ48154.1"/>
    <property type="molecule type" value="Genomic_DNA"/>
</dbReference>
<feature type="region of interest" description="Disordered" evidence="1">
    <location>
        <begin position="1"/>
        <end position="32"/>
    </location>
</feature>
<dbReference type="InterPro" id="IPR024467">
    <property type="entry name" value="Xre/MbcA/ParS-like_toxin-bd"/>
</dbReference>